<keyword evidence="1" id="KW-0812">Transmembrane</keyword>
<dbReference type="AlphaFoldDB" id="A0A0G1NP80"/>
<evidence type="ECO:0000313" key="2">
    <source>
        <dbReference type="EMBL" id="KKU22211.1"/>
    </source>
</evidence>
<protein>
    <recommendedName>
        <fullName evidence="4">Protease PrsW</fullName>
    </recommendedName>
</protein>
<organism evidence="2 3">
    <name type="scientific">Candidatus Nomurabacteria bacterium GW2011_GWA1_46_11</name>
    <dbReference type="NCBI Taxonomy" id="1618732"/>
    <lineage>
        <taxon>Bacteria</taxon>
        <taxon>Candidatus Nomuraibacteriota</taxon>
    </lineage>
</organism>
<feature type="transmembrane region" description="Helical" evidence="1">
    <location>
        <begin position="132"/>
        <end position="153"/>
    </location>
</feature>
<dbReference type="InterPro" id="IPR026898">
    <property type="entry name" value="PrsW"/>
</dbReference>
<comment type="caution">
    <text evidence="2">The sequence shown here is derived from an EMBL/GenBank/DDBJ whole genome shotgun (WGS) entry which is preliminary data.</text>
</comment>
<feature type="transmembrane region" description="Helical" evidence="1">
    <location>
        <begin position="99"/>
        <end position="120"/>
    </location>
</feature>
<dbReference type="EMBL" id="LCLS01000005">
    <property type="protein sequence ID" value="KKU22211.1"/>
    <property type="molecule type" value="Genomic_DNA"/>
</dbReference>
<dbReference type="GO" id="GO:0008233">
    <property type="term" value="F:peptidase activity"/>
    <property type="evidence" value="ECO:0007669"/>
    <property type="project" value="InterPro"/>
</dbReference>
<gene>
    <name evidence="2" type="ORF">UX31_C0005G0021</name>
</gene>
<feature type="transmembrane region" description="Helical" evidence="1">
    <location>
        <begin position="29"/>
        <end position="47"/>
    </location>
</feature>
<dbReference type="PANTHER" id="PTHR36844:SF1">
    <property type="entry name" value="PROTEASE PRSW"/>
    <property type="match status" value="1"/>
</dbReference>
<dbReference type="PANTHER" id="PTHR36844">
    <property type="entry name" value="PROTEASE PRSW"/>
    <property type="match status" value="1"/>
</dbReference>
<evidence type="ECO:0000256" key="1">
    <source>
        <dbReference type="SAM" id="Phobius"/>
    </source>
</evidence>
<feature type="transmembrane region" description="Helical" evidence="1">
    <location>
        <begin position="184"/>
        <end position="200"/>
    </location>
</feature>
<evidence type="ECO:0000313" key="3">
    <source>
        <dbReference type="Proteomes" id="UP000034107"/>
    </source>
</evidence>
<evidence type="ECO:0008006" key="4">
    <source>
        <dbReference type="Google" id="ProtNLM"/>
    </source>
</evidence>
<name>A0A0G1NP80_9BACT</name>
<reference evidence="2 3" key="1">
    <citation type="journal article" date="2015" name="Nature">
        <title>rRNA introns, odd ribosomes, and small enigmatic genomes across a large radiation of phyla.</title>
        <authorList>
            <person name="Brown C.T."/>
            <person name="Hug L.A."/>
            <person name="Thomas B.C."/>
            <person name="Sharon I."/>
            <person name="Castelle C.J."/>
            <person name="Singh A."/>
            <person name="Wilkins M.J."/>
            <person name="Williams K.H."/>
            <person name="Banfield J.F."/>
        </authorList>
    </citation>
    <scope>NUCLEOTIDE SEQUENCE [LARGE SCALE GENOMIC DNA]</scope>
</reference>
<dbReference type="Pfam" id="PF13367">
    <property type="entry name" value="PrsW-protease"/>
    <property type="match status" value="1"/>
</dbReference>
<accession>A0A0G1NP80</accession>
<keyword evidence="1" id="KW-1133">Transmembrane helix</keyword>
<sequence length="219" mass="24882">MSIILGLIAPFFWLGFFLMEDREHPEPKFMIFLIFIAGAFSALLSLSPEIYLTAEFPQTGLAHQSSLLVPFAFIEEFAKFTVVYLIIKYSKYFDEKVDAMIYMITAALGFAAIENIFNLFNVLEFHEVLQATVVRGIGATLLHAVASGLFAFYWMKGKPFIGLFNATLLHASFNYLILRIEGDAKIYVILILVVAAFFLFRDFEIIKKPREHLVGNVRA</sequence>
<feature type="transmembrane region" description="Helical" evidence="1">
    <location>
        <begin position="67"/>
        <end position="87"/>
    </location>
</feature>
<dbReference type="Proteomes" id="UP000034107">
    <property type="component" value="Unassembled WGS sequence"/>
</dbReference>
<keyword evidence="1" id="KW-0472">Membrane</keyword>
<proteinExistence type="predicted"/>